<accession>A0A6J1TPX2</accession>
<dbReference type="OrthoDB" id="654191at2759"/>
<keyword evidence="1" id="KW-0479">Metal-binding</keyword>
<organism evidence="6 7">
    <name type="scientific">Frankliniella occidentalis</name>
    <name type="common">Western flower thrips</name>
    <name type="synonym">Euthrips occidentalis</name>
    <dbReference type="NCBI Taxonomy" id="133901"/>
    <lineage>
        <taxon>Eukaryota</taxon>
        <taxon>Metazoa</taxon>
        <taxon>Ecdysozoa</taxon>
        <taxon>Arthropoda</taxon>
        <taxon>Hexapoda</taxon>
        <taxon>Insecta</taxon>
        <taxon>Pterygota</taxon>
        <taxon>Neoptera</taxon>
        <taxon>Paraneoptera</taxon>
        <taxon>Thysanoptera</taxon>
        <taxon>Terebrantia</taxon>
        <taxon>Thripoidea</taxon>
        <taxon>Thripidae</taxon>
        <taxon>Frankliniella</taxon>
    </lineage>
</organism>
<dbReference type="GeneID" id="113217169"/>
<dbReference type="SMART" id="SM00184">
    <property type="entry name" value="RING"/>
    <property type="match status" value="1"/>
</dbReference>
<dbReference type="KEGG" id="foc:113217169"/>
<proteinExistence type="predicted"/>
<dbReference type="InterPro" id="IPR017907">
    <property type="entry name" value="Znf_RING_CS"/>
</dbReference>
<name>A0A6J1TPX2_FRAOC</name>
<dbReference type="InterPro" id="IPR013083">
    <property type="entry name" value="Znf_RING/FYVE/PHD"/>
</dbReference>
<evidence type="ECO:0000256" key="4">
    <source>
        <dbReference type="PROSITE-ProRule" id="PRU00175"/>
    </source>
</evidence>
<dbReference type="PANTHER" id="PTHR22791">
    <property type="entry name" value="RING-TYPE DOMAIN-CONTAINING PROTEIN"/>
    <property type="match status" value="1"/>
</dbReference>
<evidence type="ECO:0000256" key="2">
    <source>
        <dbReference type="ARBA" id="ARBA00022771"/>
    </source>
</evidence>
<sequence>MDLKCNICFHKFDLGHHRPKSLPCGHTICKECLANPGLGKKCPTCRKNLPANPGTLPDNVLVVQIIEGAPPPSKVARTEDPRVQQLQCGVEAGRKLVEELRKSVPEAIKALNLLVNVSANHLYVMEEALEQLQQEAAGGADINPSPFLMRLAVQEEDRFRLLTTTTCSLVAVEGEDSWRASVELGQSDHVFRLLLQQLRMDGQLQKVDDANPTALSSYMGPPRISVLSIDDEADLDDEGDLKVDDILRNGRRWKHVRSVRNLSGRGSEKLLRVVAPHLEELEMSGPVGPGVMEEVKEMKLLRRLIVEYDEDYSVYPDLPVHLEELSLICPVLNQFQSMRHLTKLRSLNIEYSRNAPAVSFNRPLFCEPLWLGVSFHLGQRNTALSMIRAFAPKLQGLQIYCSTTRENADRDFYFPDLGPDLAACGLNALRQLVLERPHSVCSQVDVCLLQMQTIRGFLPSSVTVLCDICHRSVL</sequence>
<evidence type="ECO:0000313" key="8">
    <source>
        <dbReference type="RefSeq" id="XP_026292795.2"/>
    </source>
</evidence>
<dbReference type="PROSITE" id="PS00518">
    <property type="entry name" value="ZF_RING_1"/>
    <property type="match status" value="1"/>
</dbReference>
<dbReference type="PROSITE" id="PS50089">
    <property type="entry name" value="ZF_RING_2"/>
    <property type="match status" value="1"/>
</dbReference>
<dbReference type="GO" id="GO:0008270">
    <property type="term" value="F:zinc ion binding"/>
    <property type="evidence" value="ECO:0007669"/>
    <property type="project" value="UniProtKB-KW"/>
</dbReference>
<evidence type="ECO:0000256" key="1">
    <source>
        <dbReference type="ARBA" id="ARBA00022723"/>
    </source>
</evidence>
<evidence type="ECO:0000313" key="7">
    <source>
        <dbReference type="RefSeq" id="XP_026292786.2"/>
    </source>
</evidence>
<reference evidence="7 8" key="1">
    <citation type="submission" date="2025-04" db="UniProtKB">
        <authorList>
            <consortium name="RefSeq"/>
        </authorList>
    </citation>
    <scope>IDENTIFICATION</scope>
    <source>
        <tissue evidence="7 8">Whole organism</tissue>
    </source>
</reference>
<keyword evidence="2 4" id="KW-0863">Zinc-finger</keyword>
<dbReference type="RefSeq" id="XP_026292795.2">
    <property type="nucleotide sequence ID" value="XM_026437010.2"/>
</dbReference>
<keyword evidence="6" id="KW-1185">Reference proteome</keyword>
<dbReference type="PANTHER" id="PTHR22791:SF34">
    <property type="entry name" value="RING-TYPE DOMAIN-CONTAINING PROTEIN"/>
    <property type="match status" value="1"/>
</dbReference>
<dbReference type="GO" id="GO:0061630">
    <property type="term" value="F:ubiquitin protein ligase activity"/>
    <property type="evidence" value="ECO:0007669"/>
    <property type="project" value="TreeGrafter"/>
</dbReference>
<dbReference type="GO" id="GO:0016567">
    <property type="term" value="P:protein ubiquitination"/>
    <property type="evidence" value="ECO:0007669"/>
    <property type="project" value="TreeGrafter"/>
</dbReference>
<evidence type="ECO:0000313" key="6">
    <source>
        <dbReference type="Proteomes" id="UP000504606"/>
    </source>
</evidence>
<gene>
    <name evidence="7 8" type="primary">LOC113217169</name>
</gene>
<dbReference type="Pfam" id="PF14634">
    <property type="entry name" value="zf-RING_5"/>
    <property type="match status" value="1"/>
</dbReference>
<dbReference type="AlphaFoldDB" id="A0A6J1TPX2"/>
<feature type="domain" description="RING-type" evidence="5">
    <location>
        <begin position="5"/>
        <end position="46"/>
    </location>
</feature>
<protein>
    <submittedName>
        <fullName evidence="7 8">Uncharacterized protein LOC113217169</fullName>
    </submittedName>
</protein>
<dbReference type="InterPro" id="IPR051435">
    <property type="entry name" value="RING_finger_E3_ubiq-ligases"/>
</dbReference>
<dbReference type="Proteomes" id="UP000504606">
    <property type="component" value="Unplaced"/>
</dbReference>
<dbReference type="InterPro" id="IPR001841">
    <property type="entry name" value="Znf_RING"/>
</dbReference>
<dbReference type="RefSeq" id="XP_026292786.2">
    <property type="nucleotide sequence ID" value="XM_026437001.2"/>
</dbReference>
<dbReference type="SUPFAM" id="SSF57850">
    <property type="entry name" value="RING/U-box"/>
    <property type="match status" value="1"/>
</dbReference>
<evidence type="ECO:0000256" key="3">
    <source>
        <dbReference type="ARBA" id="ARBA00022833"/>
    </source>
</evidence>
<keyword evidence="3" id="KW-0862">Zinc</keyword>
<evidence type="ECO:0000259" key="5">
    <source>
        <dbReference type="PROSITE" id="PS50089"/>
    </source>
</evidence>
<dbReference type="Gene3D" id="3.30.40.10">
    <property type="entry name" value="Zinc/RING finger domain, C3HC4 (zinc finger)"/>
    <property type="match status" value="1"/>
</dbReference>